<keyword evidence="17" id="KW-1185">Reference proteome</keyword>
<dbReference type="Gene3D" id="3.20.20.70">
    <property type="entry name" value="Aldolase class I"/>
    <property type="match status" value="1"/>
</dbReference>
<dbReference type="FunFam" id="3.90.1170.20:FF:000001">
    <property type="entry name" value="Nicotinate-nucleotide diphosphorylase (Carboxylating)"/>
    <property type="match status" value="1"/>
</dbReference>
<evidence type="ECO:0000256" key="2">
    <source>
        <dbReference type="ARBA" id="ARBA00004893"/>
    </source>
</evidence>
<dbReference type="GO" id="GO:0005737">
    <property type="term" value="C:cytoplasm"/>
    <property type="evidence" value="ECO:0007669"/>
    <property type="project" value="TreeGrafter"/>
</dbReference>
<dbReference type="InterPro" id="IPR027277">
    <property type="entry name" value="NadC/ModD"/>
</dbReference>
<dbReference type="SUPFAM" id="SSF51690">
    <property type="entry name" value="Nicotinate/Quinolinate PRTase C-terminal domain-like"/>
    <property type="match status" value="1"/>
</dbReference>
<dbReference type="Gene3D" id="3.90.1170.20">
    <property type="entry name" value="Quinolinate phosphoribosyl transferase, N-terminal domain"/>
    <property type="match status" value="1"/>
</dbReference>
<evidence type="ECO:0000256" key="12">
    <source>
        <dbReference type="PIRNR" id="PIRNR006250"/>
    </source>
</evidence>
<evidence type="ECO:0000313" key="17">
    <source>
        <dbReference type="Proteomes" id="UP000317243"/>
    </source>
</evidence>
<comment type="similarity">
    <text evidence="3 12">Belongs to the NadC/ModD family.</text>
</comment>
<feature type="binding site" evidence="13">
    <location>
        <position position="164"/>
    </location>
    <ligand>
        <name>substrate</name>
    </ligand>
</feature>
<dbReference type="RefSeq" id="WP_146507418.1">
    <property type="nucleotide sequence ID" value="NZ_SIHI01000001.1"/>
</dbReference>
<comment type="catalytic activity">
    <reaction evidence="10">
        <text>nicotinate beta-D-ribonucleotide + CO2 + diphosphate = quinolinate + 5-phospho-alpha-D-ribose 1-diphosphate + 2 H(+)</text>
        <dbReference type="Rhea" id="RHEA:12733"/>
        <dbReference type="ChEBI" id="CHEBI:15378"/>
        <dbReference type="ChEBI" id="CHEBI:16526"/>
        <dbReference type="ChEBI" id="CHEBI:29959"/>
        <dbReference type="ChEBI" id="CHEBI:33019"/>
        <dbReference type="ChEBI" id="CHEBI:57502"/>
        <dbReference type="ChEBI" id="CHEBI:58017"/>
        <dbReference type="EC" id="2.4.2.19"/>
    </reaction>
</comment>
<dbReference type="Proteomes" id="UP000317243">
    <property type="component" value="Unassembled WGS sequence"/>
</dbReference>
<dbReference type="GO" id="GO:0004514">
    <property type="term" value="F:nicotinate-nucleotide diphosphorylase (carboxylating) activity"/>
    <property type="evidence" value="ECO:0007669"/>
    <property type="project" value="UniProtKB-EC"/>
</dbReference>
<dbReference type="EC" id="2.4.2.19" evidence="5"/>
<dbReference type="InterPro" id="IPR013785">
    <property type="entry name" value="Aldolase_TIM"/>
</dbReference>
<evidence type="ECO:0000256" key="8">
    <source>
        <dbReference type="ARBA" id="ARBA00022679"/>
    </source>
</evidence>
<dbReference type="InterPro" id="IPR004393">
    <property type="entry name" value="NadC"/>
</dbReference>
<evidence type="ECO:0000259" key="15">
    <source>
        <dbReference type="Pfam" id="PF02749"/>
    </source>
</evidence>
<dbReference type="FunFam" id="3.20.20.70:FF:000030">
    <property type="entry name" value="Nicotinate-nucleotide pyrophosphorylase, carboxylating"/>
    <property type="match status" value="1"/>
</dbReference>
<dbReference type="OrthoDB" id="9782546at2"/>
<proteinExistence type="inferred from homology"/>
<feature type="domain" description="Quinolinate phosphoribosyl transferase N-terminal" evidence="15">
    <location>
        <begin position="31"/>
        <end position="117"/>
    </location>
</feature>
<dbReference type="GO" id="GO:0009435">
    <property type="term" value="P:NAD+ biosynthetic process"/>
    <property type="evidence" value="ECO:0007669"/>
    <property type="project" value="UniProtKB-UniPathway"/>
</dbReference>
<evidence type="ECO:0000256" key="1">
    <source>
        <dbReference type="ARBA" id="ARBA00003237"/>
    </source>
</evidence>
<dbReference type="InterPro" id="IPR022412">
    <property type="entry name" value="Quinolinate_PRibosylTrfase_N"/>
</dbReference>
<keyword evidence="7 12" id="KW-0328">Glycosyltransferase</keyword>
<dbReference type="InterPro" id="IPR002638">
    <property type="entry name" value="Quinolinate_PRibosylTrfase_C"/>
</dbReference>
<feature type="binding site" evidence="13">
    <location>
        <begin position="277"/>
        <end position="279"/>
    </location>
    <ligand>
        <name>substrate</name>
    </ligand>
</feature>
<dbReference type="AlphaFoldDB" id="A0A5C5X5T1"/>
<protein>
    <recommendedName>
        <fullName evidence="11">Probable nicotinate-nucleotide pyrophosphorylase [carboxylating]</fullName>
        <ecNumber evidence="5">2.4.2.19</ecNumber>
    </recommendedName>
    <alternativeName>
        <fullName evidence="9">Quinolinate phosphoribosyltransferase [decarboxylating]</fullName>
    </alternativeName>
</protein>
<feature type="binding site" evidence="13">
    <location>
        <position position="174"/>
    </location>
    <ligand>
        <name>substrate</name>
    </ligand>
</feature>
<dbReference type="PANTHER" id="PTHR32179:SF3">
    <property type="entry name" value="NICOTINATE-NUCLEOTIDE PYROPHOSPHORYLASE [CARBOXYLATING]"/>
    <property type="match status" value="1"/>
</dbReference>
<reference evidence="16 17" key="1">
    <citation type="submission" date="2019-02" db="EMBL/GenBank/DDBJ databases">
        <title>Deep-cultivation of Planctomycetes and their phenomic and genomic characterization uncovers novel biology.</title>
        <authorList>
            <person name="Wiegand S."/>
            <person name="Jogler M."/>
            <person name="Boedeker C."/>
            <person name="Pinto D."/>
            <person name="Vollmers J."/>
            <person name="Rivas-Marin E."/>
            <person name="Kohn T."/>
            <person name="Peeters S.H."/>
            <person name="Heuer A."/>
            <person name="Rast P."/>
            <person name="Oberbeckmann S."/>
            <person name="Bunk B."/>
            <person name="Jeske O."/>
            <person name="Meyerdierks A."/>
            <person name="Storesund J.E."/>
            <person name="Kallscheuer N."/>
            <person name="Luecker S."/>
            <person name="Lage O.M."/>
            <person name="Pohl T."/>
            <person name="Merkel B.J."/>
            <person name="Hornburger P."/>
            <person name="Mueller R.-W."/>
            <person name="Bruemmer F."/>
            <person name="Labrenz M."/>
            <person name="Spormann A.M."/>
            <person name="Op Den Camp H."/>
            <person name="Overmann J."/>
            <person name="Amann R."/>
            <person name="Jetten M.S.M."/>
            <person name="Mascher T."/>
            <person name="Medema M.H."/>
            <person name="Devos D.P."/>
            <person name="Kaster A.-K."/>
            <person name="Ovreas L."/>
            <person name="Rohde M."/>
            <person name="Galperin M.Y."/>
            <person name="Jogler C."/>
        </authorList>
    </citation>
    <scope>NUCLEOTIDE SEQUENCE [LARGE SCALE GENOMIC DNA]</scope>
    <source>
        <strain evidence="16 17">KOR42</strain>
    </source>
</reference>
<evidence type="ECO:0000259" key="14">
    <source>
        <dbReference type="Pfam" id="PF01729"/>
    </source>
</evidence>
<keyword evidence="6" id="KW-0662">Pyridine nucleotide biosynthesis</keyword>
<feature type="binding site" evidence="13">
    <location>
        <begin position="140"/>
        <end position="142"/>
    </location>
    <ligand>
        <name>substrate</name>
    </ligand>
</feature>
<dbReference type="EMBL" id="SIHI01000001">
    <property type="protein sequence ID" value="TWT57603.1"/>
    <property type="molecule type" value="Genomic_DNA"/>
</dbReference>
<keyword evidence="8 12" id="KW-0808">Transferase</keyword>
<dbReference type="Pfam" id="PF01729">
    <property type="entry name" value="QRPTase_C"/>
    <property type="match status" value="1"/>
</dbReference>
<accession>A0A5C5X5T1</accession>
<evidence type="ECO:0000256" key="6">
    <source>
        <dbReference type="ARBA" id="ARBA00022642"/>
    </source>
</evidence>
<dbReference type="CDD" id="cd01572">
    <property type="entry name" value="QPRTase"/>
    <property type="match status" value="1"/>
</dbReference>
<feature type="binding site" evidence="13">
    <location>
        <position position="209"/>
    </location>
    <ligand>
        <name>substrate</name>
    </ligand>
</feature>
<name>A0A5C5X5T1_9PLAN</name>
<dbReference type="PIRSF" id="PIRSF006250">
    <property type="entry name" value="NadC_ModD"/>
    <property type="match status" value="1"/>
</dbReference>
<dbReference type="GO" id="GO:0034213">
    <property type="term" value="P:quinolinate catabolic process"/>
    <property type="evidence" value="ECO:0007669"/>
    <property type="project" value="TreeGrafter"/>
</dbReference>
<dbReference type="PANTHER" id="PTHR32179">
    <property type="entry name" value="NICOTINATE-NUCLEOTIDE PYROPHOSPHORYLASE [CARBOXYLATING]"/>
    <property type="match status" value="1"/>
</dbReference>
<dbReference type="UniPathway" id="UPA00253">
    <property type="reaction ID" value="UER00331"/>
</dbReference>
<comment type="function">
    <text evidence="1">Involved in the catabolism of quinolinic acid (QA).</text>
</comment>
<comment type="caution">
    <text evidence="16">The sequence shown here is derived from an EMBL/GenBank/DDBJ whole genome shotgun (WGS) entry which is preliminary data.</text>
</comment>
<dbReference type="Pfam" id="PF02749">
    <property type="entry name" value="QRPTase_N"/>
    <property type="match status" value="1"/>
</dbReference>
<feature type="binding site" evidence="13">
    <location>
        <position position="230"/>
    </location>
    <ligand>
        <name>substrate</name>
    </ligand>
</feature>
<evidence type="ECO:0000256" key="11">
    <source>
        <dbReference type="ARBA" id="ARBA00069173"/>
    </source>
</evidence>
<dbReference type="InterPro" id="IPR036068">
    <property type="entry name" value="Nicotinate_pribotase-like_C"/>
</dbReference>
<evidence type="ECO:0000256" key="9">
    <source>
        <dbReference type="ARBA" id="ARBA00033102"/>
    </source>
</evidence>
<evidence type="ECO:0000313" key="16">
    <source>
        <dbReference type="EMBL" id="TWT57603.1"/>
    </source>
</evidence>
<dbReference type="NCBIfam" id="TIGR00078">
    <property type="entry name" value="nadC"/>
    <property type="match status" value="1"/>
</dbReference>
<evidence type="ECO:0000256" key="3">
    <source>
        <dbReference type="ARBA" id="ARBA00009400"/>
    </source>
</evidence>
<evidence type="ECO:0000256" key="13">
    <source>
        <dbReference type="PIRSR" id="PIRSR006250-1"/>
    </source>
</evidence>
<feature type="binding site" evidence="13">
    <location>
        <position position="107"/>
    </location>
    <ligand>
        <name>substrate</name>
    </ligand>
</feature>
<organism evidence="16 17">
    <name type="scientific">Thalassoglobus neptunius</name>
    <dbReference type="NCBI Taxonomy" id="1938619"/>
    <lineage>
        <taxon>Bacteria</taxon>
        <taxon>Pseudomonadati</taxon>
        <taxon>Planctomycetota</taxon>
        <taxon>Planctomycetia</taxon>
        <taxon>Planctomycetales</taxon>
        <taxon>Planctomycetaceae</taxon>
        <taxon>Thalassoglobus</taxon>
    </lineage>
</organism>
<evidence type="ECO:0000256" key="10">
    <source>
        <dbReference type="ARBA" id="ARBA00047445"/>
    </source>
</evidence>
<feature type="binding site" evidence="13">
    <location>
        <begin position="256"/>
        <end position="258"/>
    </location>
    <ligand>
        <name>substrate</name>
    </ligand>
</feature>
<dbReference type="SUPFAM" id="SSF54675">
    <property type="entry name" value="Nicotinate/Quinolinate PRTase N-terminal domain-like"/>
    <property type="match status" value="1"/>
</dbReference>
<comment type="pathway">
    <text evidence="2">Cofactor biosynthesis; NAD(+) biosynthesis; nicotinate D-ribonucleotide from quinolinate: step 1/1.</text>
</comment>
<evidence type="ECO:0000256" key="4">
    <source>
        <dbReference type="ARBA" id="ARBA00011218"/>
    </source>
</evidence>
<sequence length="306" mass="33158">MPDYCLTPSELEQIDRLIETAIDEDLQNQNDLTTHSLVPESAQGTIQIVGREPGTLAGAAIAERIFSRYGQQNIKFHPLLKDGDALIPGTVIAEVSGSMQSILTLERTVLNFLTLLSGTATLTRRFVDAVKQTQCQILETRKTLPGLRAAQKFAVRCGGGTNHRIGLYDAVLIKDNHLAWLKTRSDDYLAEAVREARSHVASGVIVEIEVDTIEQLRSVLPSDPDIVLMDNMTNEQLKEGVQLRDELNQRVLLEASGGVTLTTVGAIAETSVDRISVGALTHSAPAIDIGFDWSGIVSSSLDGSSN</sequence>
<comment type="subunit">
    <text evidence="4">Hexamer formed by 3 homodimers.</text>
</comment>
<evidence type="ECO:0000256" key="7">
    <source>
        <dbReference type="ARBA" id="ARBA00022676"/>
    </source>
</evidence>
<gene>
    <name evidence="16" type="primary">nadC</name>
    <name evidence="16" type="ORF">KOR42_09650</name>
</gene>
<dbReference type="InterPro" id="IPR037128">
    <property type="entry name" value="Quinolinate_PRibosylTase_N_sf"/>
</dbReference>
<feature type="domain" description="Quinolinate phosphoribosyl transferase C-terminal" evidence="14">
    <location>
        <begin position="120"/>
        <end position="291"/>
    </location>
</feature>
<evidence type="ECO:0000256" key="5">
    <source>
        <dbReference type="ARBA" id="ARBA00011944"/>
    </source>
</evidence>